<dbReference type="InterPro" id="IPR038091">
    <property type="entry name" value="UPF0302_N_sf"/>
</dbReference>
<dbReference type="InterPro" id="IPR014957">
    <property type="entry name" value="IDEAL_dom"/>
</dbReference>
<proteinExistence type="predicted"/>
<reference evidence="2 3" key="1">
    <citation type="submission" date="2023-02" db="EMBL/GenBank/DDBJ databases">
        <title>Oceanobacillus kimchii IFOP_LL358 isolated form Alexandrium catenella lab strain.</title>
        <authorList>
            <person name="Gajardo G."/>
            <person name="Ueki S."/>
            <person name="Maruyama F."/>
        </authorList>
    </citation>
    <scope>NUCLEOTIDE SEQUENCE [LARGE SCALE GENOMIC DNA]</scope>
    <source>
        <strain evidence="2 3">IFOP_LL358</strain>
    </source>
</reference>
<gene>
    <name evidence="2" type="ORF">MACH08_20000</name>
</gene>
<comment type="caution">
    <text evidence="2">The sequence shown here is derived from an EMBL/GenBank/DDBJ whole genome shotgun (WGS) entry which is preliminary data.</text>
</comment>
<dbReference type="Pfam" id="PF08858">
    <property type="entry name" value="IDEAL"/>
    <property type="match status" value="1"/>
</dbReference>
<evidence type="ECO:0000313" key="3">
    <source>
        <dbReference type="Proteomes" id="UP001275436"/>
    </source>
</evidence>
<sequence length="173" mass="20543">MVTVGEKKKFIQWFLNNYRLKKRESVWILNYICNHENLLEKFNFVLDDIKFCPRGVEMSTNCTDGAPFKFYKENVTSRDAERAFHDIRLNRDEEMYIQINFSDSKISQNYLGVVVDNPHATESLTISDETENFLDFMLLQMKRDNLMKEIDRALEKQDQDAFNKLSTKYAELV</sequence>
<dbReference type="EMBL" id="BSKO01000001">
    <property type="protein sequence ID" value="GLO66216.1"/>
    <property type="molecule type" value="Genomic_DNA"/>
</dbReference>
<keyword evidence="3" id="KW-1185">Reference proteome</keyword>
<protein>
    <submittedName>
        <fullName evidence="2">UPF0302 protein</fullName>
    </submittedName>
</protein>
<dbReference type="SMART" id="SM00914">
    <property type="entry name" value="IDEAL"/>
    <property type="match status" value="1"/>
</dbReference>
<dbReference type="Gene3D" id="4.10.810.10">
    <property type="entry name" value="Virus Scaffolding Protein, Chain A"/>
    <property type="match status" value="1"/>
</dbReference>
<feature type="domain" description="IDEAL" evidence="1">
    <location>
        <begin position="133"/>
        <end position="169"/>
    </location>
</feature>
<dbReference type="InterPro" id="IPR027393">
    <property type="entry name" value="Virus_scaffolding_prot_C"/>
</dbReference>
<dbReference type="RefSeq" id="WP_317958094.1">
    <property type="nucleotide sequence ID" value="NZ_BSKO01000001.1"/>
</dbReference>
<evidence type="ECO:0000259" key="1">
    <source>
        <dbReference type="SMART" id="SM00914"/>
    </source>
</evidence>
<dbReference type="InterPro" id="IPR011188">
    <property type="entry name" value="UPF0302"/>
</dbReference>
<organism evidence="2 3">
    <name type="scientific">Oceanobacillus kimchii</name>
    <dbReference type="NCBI Taxonomy" id="746691"/>
    <lineage>
        <taxon>Bacteria</taxon>
        <taxon>Bacillati</taxon>
        <taxon>Bacillota</taxon>
        <taxon>Bacilli</taxon>
        <taxon>Bacillales</taxon>
        <taxon>Bacillaceae</taxon>
        <taxon>Oceanobacillus</taxon>
    </lineage>
</organism>
<dbReference type="NCBIfam" id="NF002965">
    <property type="entry name" value="PRK03636.1"/>
    <property type="match status" value="1"/>
</dbReference>
<evidence type="ECO:0000313" key="2">
    <source>
        <dbReference type="EMBL" id="GLO66216.1"/>
    </source>
</evidence>
<dbReference type="Gene3D" id="3.40.1530.30">
    <property type="entry name" value="Uncharacterised family UPF0302, N-terminal domain"/>
    <property type="match status" value="1"/>
</dbReference>
<dbReference type="InterPro" id="IPR014963">
    <property type="entry name" value="UPF0302_N"/>
</dbReference>
<name>A0ABQ5TH67_9BACI</name>
<dbReference type="Pfam" id="PF08864">
    <property type="entry name" value="UPF0302"/>
    <property type="match status" value="1"/>
</dbReference>
<accession>A0ABQ5TH67</accession>
<dbReference type="Proteomes" id="UP001275436">
    <property type="component" value="Unassembled WGS sequence"/>
</dbReference>
<dbReference type="PIRSF" id="PIRSF007165">
    <property type="entry name" value="UCP007165"/>
    <property type="match status" value="1"/>
</dbReference>